<dbReference type="Pfam" id="PF09848">
    <property type="entry name" value="SLFN-g3_helicase"/>
    <property type="match status" value="1"/>
</dbReference>
<evidence type="ECO:0000313" key="2">
    <source>
        <dbReference type="EMBL" id="KCB22465.1"/>
    </source>
</evidence>
<dbReference type="EMBL" id="JHEM01000023">
    <property type="protein sequence ID" value="KCB22465.1"/>
    <property type="molecule type" value="Genomic_DNA"/>
</dbReference>
<feature type="domain" description="Schlafen group 3-like DNA/RNA helicase" evidence="1">
    <location>
        <begin position="246"/>
        <end position="635"/>
    </location>
</feature>
<dbReference type="SUPFAM" id="SSF52540">
    <property type="entry name" value="P-loop containing nucleoside triphosphate hydrolases"/>
    <property type="match status" value="1"/>
</dbReference>
<accession>A0ABR4QXG7</accession>
<dbReference type="Proteomes" id="UP000025748">
    <property type="component" value="Unassembled WGS sequence"/>
</dbReference>
<reference evidence="2 3" key="1">
    <citation type="submission" date="2014-03" db="EMBL/GenBank/DDBJ databases">
        <title>Genome sequence of Bordetella hinzii.</title>
        <authorList>
            <person name="Register K."/>
            <person name="Harvill E."/>
            <person name="Goodfield L.L."/>
            <person name="Ivanov Y.V."/>
            <person name="Meyer J.A."/>
            <person name="Muse S.J."/>
            <person name="Jacobs N."/>
            <person name="Bendor L."/>
            <person name="Smallridge W.E."/>
            <person name="Brinkac L.M."/>
            <person name="Sanka R."/>
            <person name="Kim M."/>
            <person name="Losada L."/>
        </authorList>
    </citation>
    <scope>NUCLEOTIDE SEQUENCE [LARGE SCALE GENOMIC DNA]</scope>
    <source>
        <strain evidence="2 3">OH87 BAL007II</strain>
    </source>
</reference>
<dbReference type="InterPro" id="IPR018647">
    <property type="entry name" value="SLFN_3-like_DNA/RNA_helicase"/>
</dbReference>
<protein>
    <submittedName>
        <fullName evidence="2">PF09848 family protein</fullName>
    </submittedName>
</protein>
<organism evidence="2 3">
    <name type="scientific">Bordetella hinzii OH87 BAL007II</name>
    <dbReference type="NCBI Taxonomy" id="1331262"/>
    <lineage>
        <taxon>Bacteria</taxon>
        <taxon>Pseudomonadati</taxon>
        <taxon>Pseudomonadota</taxon>
        <taxon>Betaproteobacteria</taxon>
        <taxon>Burkholderiales</taxon>
        <taxon>Alcaligenaceae</taxon>
        <taxon>Bordetella</taxon>
    </lineage>
</organism>
<name>A0ABR4QXG7_9BORD</name>
<dbReference type="InterPro" id="IPR027417">
    <property type="entry name" value="P-loop_NTPase"/>
</dbReference>
<evidence type="ECO:0000259" key="1">
    <source>
        <dbReference type="Pfam" id="PF09848"/>
    </source>
</evidence>
<gene>
    <name evidence="2" type="ORF">L544_0508</name>
</gene>
<proteinExistence type="predicted"/>
<keyword evidence="3" id="KW-1185">Reference proteome</keyword>
<dbReference type="RefSeq" id="WP_051594433.1">
    <property type="nucleotide sequence ID" value="NZ_JHEM01000023.1"/>
</dbReference>
<sequence>MSRGVRYSLSGFTLADDAQLLGELTDAVASTGIQSTRTTQIETWKTQITLLKRCTYDLIERHEAAKDWHLILEYELPRRQKRPDAILLAEDVILVIEFKVGATSHDASSRWQVEDYCLNLRDFHGGSPGRAIVPVLCSTAAPSVTNSPPISNSCVAPIRLTNADDLASVLLSAYSAQHDPNGVPIDADTWVDAPYRPTLSVIEAAERLYENHDVREISHSYASNLDATTDLLAEVIKEARAQNRRYVCFVTGVPGAGKTLTGLNVVHDPSLRAEGGPSGIFLSGNGPLVKVVREALVLSQQRAGRRRQDSAHEVSTFIQNVHQFLRYHREHPTALPHEHVVVFDEAQRAWNREQMQRKQGVDRSEAAELFDVMDRLDGWAVIIALVGGGQEIFLGEAGLEEWGRAVAVRRDWRVVASPEVVSGGASVSGHRLFADGVPPGIKFRPEPLAHLSVGVRSFRAQRLAEWVDAVLTLDTERARSLVPDRREFPLHFTRDLEVAKAWLRARSEPGNGQRAGLIATSEDQRLRAYGLERSSAFRLDYSFEKWFLMQPADVRSSHALEVAASEFECQGLELDWVGLCWGSDLTPSNPGGWEYRKFRGSAWHQVRGDSERTYVRNRYRVLLTRARLGMVIWIPPGKAGDPTLDPVRFDRVRSLLEAAGVPELRQEFEGAQA</sequence>
<comment type="caution">
    <text evidence="2">The sequence shown here is derived from an EMBL/GenBank/DDBJ whole genome shotgun (WGS) entry which is preliminary data.</text>
</comment>
<evidence type="ECO:0000313" key="3">
    <source>
        <dbReference type="Proteomes" id="UP000025748"/>
    </source>
</evidence>